<evidence type="ECO:0000256" key="1">
    <source>
        <dbReference type="SAM" id="MobiDB-lite"/>
    </source>
</evidence>
<keyword evidence="4" id="KW-1185">Reference proteome</keyword>
<sequence length="660" mass="74606">MDKAVFNQDSHHSDEIDLTKLLKRIWSTRFSVLLFSIFFIALFSAVLAIKAAISIPSYSQLIGFTFKGIEEGKYPNGDTFRLEDILAPSIINAAYDELNLVQTGITLNELASELKIYPYSPEREFIIQKYSAVINDKNRSDEDKSDARNNMAKELKNALVASARIDFSNSNNYLTQAQAVEVVNKIPKLWAQQAIFVRGVTKHEISLLSPNVINTVLSESQSPLQQLTTLWNYFQKLKLDLSEIATLSSATTARDEKTNLTVNDLQILLENLEQQLVQAPSPWTYDHEGPLSLNKGLFSPRLFDISLVQNLDYLVAVDVLSQRIQLIRNNLSTLEGEPFASLATDPKSGLTLQDLSRLIADMETYDLQQLRAPLLELGISKNTSRVPLYYNFRIRELERDRDALNQQVLAIQTAESRYISGGAGQSSVPQNSGTSNSSLGQTTTLIPQLGDAFLDKIIAMSEKGGDMEYRQDLNKNTIHLEQQAIVIEKQINELREYLSLFTEAQKDKVDETLKNEYINEIQEKFPTAFAKLGSFAQVSQRISNRLRYAEEIEKVFLESNYKQPNDVYLQNIELTQAPSLNDIQKSMADYATIAQRIIDKIDSSQYGVVNDLFRYIDEPQVNNVELVSKRNILIFVAGLFVVIIFSMFGHLAYQAINTKD</sequence>
<dbReference type="EMBL" id="SNXC01000015">
    <property type="protein sequence ID" value="TDO95981.1"/>
    <property type="molecule type" value="Genomic_DNA"/>
</dbReference>
<dbReference type="RefSeq" id="WP_133505039.1">
    <property type="nucleotide sequence ID" value="NZ_SNXC01000015.1"/>
</dbReference>
<accession>A0A4R6M3V7</accession>
<evidence type="ECO:0000313" key="4">
    <source>
        <dbReference type="Proteomes" id="UP000294656"/>
    </source>
</evidence>
<keyword evidence="2" id="KW-0472">Membrane</keyword>
<evidence type="ECO:0000313" key="3">
    <source>
        <dbReference type="EMBL" id="TDO95981.1"/>
    </source>
</evidence>
<comment type="caution">
    <text evidence="3">The sequence shown here is derived from an EMBL/GenBank/DDBJ whole genome shotgun (WGS) entry which is preliminary data.</text>
</comment>
<feature type="compositionally biased region" description="Polar residues" evidence="1">
    <location>
        <begin position="425"/>
        <end position="441"/>
    </location>
</feature>
<dbReference type="Proteomes" id="UP000294656">
    <property type="component" value="Unassembled WGS sequence"/>
</dbReference>
<protein>
    <submittedName>
        <fullName evidence="3">Uncharacterized protein</fullName>
    </submittedName>
</protein>
<dbReference type="OrthoDB" id="5699849at2"/>
<gene>
    <name evidence="3" type="ORF">DFP79_3350</name>
</gene>
<dbReference type="AlphaFoldDB" id="A0A4R6M3V7"/>
<keyword evidence="2" id="KW-1133">Transmembrane helix</keyword>
<proteinExistence type="predicted"/>
<evidence type="ECO:0000256" key="2">
    <source>
        <dbReference type="SAM" id="Phobius"/>
    </source>
</evidence>
<keyword evidence="2" id="KW-0812">Transmembrane</keyword>
<reference evidence="3 4" key="1">
    <citation type="submission" date="2019-03" db="EMBL/GenBank/DDBJ databases">
        <title>Genomic Encyclopedia of Type Strains, Phase III (KMG-III): the genomes of soil and plant-associated and newly described type strains.</title>
        <authorList>
            <person name="Whitman W."/>
        </authorList>
    </citation>
    <scope>NUCLEOTIDE SEQUENCE [LARGE SCALE GENOMIC DNA]</scope>
    <source>
        <strain evidence="3 4">CECT 7378</strain>
    </source>
</reference>
<feature type="transmembrane region" description="Helical" evidence="2">
    <location>
        <begin position="632"/>
        <end position="653"/>
    </location>
</feature>
<organism evidence="3 4">
    <name type="scientific">Marinomonas balearica</name>
    <dbReference type="NCBI Taxonomy" id="491947"/>
    <lineage>
        <taxon>Bacteria</taxon>
        <taxon>Pseudomonadati</taxon>
        <taxon>Pseudomonadota</taxon>
        <taxon>Gammaproteobacteria</taxon>
        <taxon>Oceanospirillales</taxon>
        <taxon>Oceanospirillaceae</taxon>
        <taxon>Marinomonas</taxon>
    </lineage>
</organism>
<feature type="transmembrane region" description="Helical" evidence="2">
    <location>
        <begin position="30"/>
        <end position="53"/>
    </location>
</feature>
<feature type="region of interest" description="Disordered" evidence="1">
    <location>
        <begin position="421"/>
        <end position="441"/>
    </location>
</feature>
<name>A0A4R6M3V7_9GAMM</name>